<keyword evidence="4" id="KW-0808">Transferase</keyword>
<sequence length="443" mass="47730">MCILAAGTAGERPRPGNGRCWMREGTGASAKRDEEEGRNGAGRRIGQQGGSRNQGGGQQGTTQGSPQADRDSAVPARLPSLTGLRWIAAFAVFGFHVLHTPRLAGDGAGRAVLEVLFGAGATGVPFFFVLSGLVLTWSARPGDRAAAFWRRRAARVVPSHVLVWIGVLAVLVVTARPERPGPVLAGLVLLQSWVPDPAYYFAVNTPAWSLSCEIAFYAAFPLLLRALRRVPAHRLWTVAAAAYALIWLVPLASLPMPLDLGYWFVWILPVTRALEFLLGMTLALMIRAGRWHGPGLLASSALALGAYLTQPLVWDRWGWVAWMSGPLALLVAAAATADLRGRRSPLRAAWLVALGEVSFAFYLVHQPVLRFGARVVPQAPVLPAVGMLLAATVAAWLLHRLAERPLERLLAGRRPLRRPSVQESSTQERADRPDDPAQAGAQG</sequence>
<dbReference type="Pfam" id="PF01757">
    <property type="entry name" value="Acyl_transf_3"/>
    <property type="match status" value="1"/>
</dbReference>
<dbReference type="Proteomes" id="UP000313066">
    <property type="component" value="Unassembled WGS sequence"/>
</dbReference>
<accession>A0A5N6BJY7</accession>
<keyword evidence="2" id="KW-1133">Transmembrane helix</keyword>
<dbReference type="InterPro" id="IPR050879">
    <property type="entry name" value="Acyltransferase_3"/>
</dbReference>
<keyword evidence="5" id="KW-1185">Reference proteome</keyword>
<feature type="compositionally biased region" description="Basic and acidic residues" evidence="1">
    <location>
        <begin position="426"/>
        <end position="435"/>
    </location>
</feature>
<evidence type="ECO:0000256" key="2">
    <source>
        <dbReference type="SAM" id="Phobius"/>
    </source>
</evidence>
<dbReference type="EMBL" id="VDMA02000021">
    <property type="protein sequence ID" value="KAB8180540.1"/>
    <property type="molecule type" value="Genomic_DNA"/>
</dbReference>
<feature type="domain" description="Acyltransferase 3" evidence="3">
    <location>
        <begin position="80"/>
        <end position="399"/>
    </location>
</feature>
<feature type="compositionally biased region" description="Gly residues" evidence="1">
    <location>
        <begin position="47"/>
        <end position="59"/>
    </location>
</feature>
<dbReference type="PANTHER" id="PTHR23028">
    <property type="entry name" value="ACETYLTRANSFERASE"/>
    <property type="match status" value="1"/>
</dbReference>
<keyword evidence="4" id="KW-0012">Acyltransferase</keyword>
<gene>
    <name evidence="4" type="ORF">FH610_032045</name>
</gene>
<feature type="transmembrane region" description="Helical" evidence="2">
    <location>
        <begin position="235"/>
        <end position="254"/>
    </location>
</feature>
<feature type="transmembrane region" description="Helical" evidence="2">
    <location>
        <begin position="349"/>
        <end position="369"/>
    </location>
</feature>
<feature type="transmembrane region" description="Helical" evidence="2">
    <location>
        <begin position="197"/>
        <end position="223"/>
    </location>
</feature>
<dbReference type="GO" id="GO:0016747">
    <property type="term" value="F:acyltransferase activity, transferring groups other than amino-acyl groups"/>
    <property type="evidence" value="ECO:0007669"/>
    <property type="project" value="InterPro"/>
</dbReference>
<feature type="transmembrane region" description="Helical" evidence="2">
    <location>
        <begin position="156"/>
        <end position="177"/>
    </location>
</feature>
<feature type="region of interest" description="Disordered" evidence="1">
    <location>
        <begin position="1"/>
        <end position="73"/>
    </location>
</feature>
<protein>
    <submittedName>
        <fullName evidence="4">Acyltransferase family protein</fullName>
    </submittedName>
</protein>
<name>A0A5N6BJY7_9ACTN</name>
<proteinExistence type="predicted"/>
<dbReference type="AlphaFoldDB" id="A0A5N6BJY7"/>
<feature type="transmembrane region" description="Helical" evidence="2">
    <location>
        <begin position="83"/>
        <end position="99"/>
    </location>
</feature>
<feature type="transmembrane region" description="Helical" evidence="2">
    <location>
        <begin position="319"/>
        <end position="337"/>
    </location>
</feature>
<feature type="transmembrane region" description="Helical" evidence="2">
    <location>
        <begin position="111"/>
        <end position="135"/>
    </location>
</feature>
<evidence type="ECO:0000313" key="5">
    <source>
        <dbReference type="Proteomes" id="UP000313066"/>
    </source>
</evidence>
<dbReference type="InterPro" id="IPR002656">
    <property type="entry name" value="Acyl_transf_3_dom"/>
</dbReference>
<dbReference type="GO" id="GO:0016020">
    <property type="term" value="C:membrane"/>
    <property type="evidence" value="ECO:0007669"/>
    <property type="project" value="TreeGrafter"/>
</dbReference>
<reference evidence="4 5" key="1">
    <citation type="submission" date="2019-10" db="EMBL/GenBank/DDBJ databases">
        <title>Nonomuraea sp. nov., isolated from Phyllanthus amarus.</title>
        <authorList>
            <person name="Klykleung N."/>
            <person name="Tanasupawat S."/>
        </authorList>
    </citation>
    <scope>NUCLEOTIDE SEQUENCE [LARGE SCALE GENOMIC DNA]</scope>
    <source>
        <strain evidence="4 5">CR1-09</strain>
    </source>
</reference>
<feature type="transmembrane region" description="Helical" evidence="2">
    <location>
        <begin position="381"/>
        <end position="398"/>
    </location>
</feature>
<dbReference type="PANTHER" id="PTHR23028:SF53">
    <property type="entry name" value="ACYL_TRANSF_3 DOMAIN-CONTAINING PROTEIN"/>
    <property type="match status" value="1"/>
</dbReference>
<organism evidence="4 5">
    <name type="scientific">Microbispora catharanthi</name>
    <dbReference type="NCBI Taxonomy" id="1712871"/>
    <lineage>
        <taxon>Bacteria</taxon>
        <taxon>Bacillati</taxon>
        <taxon>Actinomycetota</taxon>
        <taxon>Actinomycetes</taxon>
        <taxon>Streptosporangiales</taxon>
        <taxon>Streptosporangiaceae</taxon>
        <taxon>Microbispora</taxon>
    </lineage>
</organism>
<comment type="caution">
    <text evidence="4">The sequence shown here is derived from an EMBL/GenBank/DDBJ whole genome shotgun (WGS) entry which is preliminary data.</text>
</comment>
<keyword evidence="2" id="KW-0472">Membrane</keyword>
<evidence type="ECO:0000259" key="3">
    <source>
        <dbReference type="Pfam" id="PF01757"/>
    </source>
</evidence>
<feature type="region of interest" description="Disordered" evidence="1">
    <location>
        <begin position="417"/>
        <end position="443"/>
    </location>
</feature>
<evidence type="ECO:0000256" key="1">
    <source>
        <dbReference type="SAM" id="MobiDB-lite"/>
    </source>
</evidence>
<evidence type="ECO:0000313" key="4">
    <source>
        <dbReference type="EMBL" id="KAB8180540.1"/>
    </source>
</evidence>
<feature type="transmembrane region" description="Helical" evidence="2">
    <location>
        <begin position="296"/>
        <end position="313"/>
    </location>
</feature>
<feature type="transmembrane region" description="Helical" evidence="2">
    <location>
        <begin position="260"/>
        <end position="284"/>
    </location>
</feature>
<keyword evidence="2" id="KW-0812">Transmembrane</keyword>
<dbReference type="GO" id="GO:0009103">
    <property type="term" value="P:lipopolysaccharide biosynthetic process"/>
    <property type="evidence" value="ECO:0007669"/>
    <property type="project" value="TreeGrafter"/>
</dbReference>